<reference evidence="5 6" key="1">
    <citation type="journal article" date="2018" name="G3 (Bethesda)">
        <title>Phylogenetic and Phylogenomic Definition of Rhizopus Species.</title>
        <authorList>
            <person name="Gryganskyi A.P."/>
            <person name="Golan J."/>
            <person name="Dolatabadi S."/>
            <person name="Mondo S."/>
            <person name="Robb S."/>
            <person name="Idnurm A."/>
            <person name="Muszewska A."/>
            <person name="Steczkiewicz K."/>
            <person name="Masonjones S."/>
            <person name="Liao H.L."/>
            <person name="Gajdeczka M.T."/>
            <person name="Anike F."/>
            <person name="Vuek A."/>
            <person name="Anishchenko I.M."/>
            <person name="Voigt K."/>
            <person name="de Hoog G.S."/>
            <person name="Smith M.E."/>
            <person name="Heitman J."/>
            <person name="Vilgalys R."/>
            <person name="Stajich J.E."/>
        </authorList>
    </citation>
    <scope>NUCLEOTIDE SEQUENCE [LARGE SCALE GENOMIC DNA]</scope>
    <source>
        <strain evidence="5 6">CBS 357.93</strain>
    </source>
</reference>
<dbReference type="STRING" id="86630.A0A367IZY8"/>
<dbReference type="SUPFAM" id="SSF51621">
    <property type="entry name" value="Phosphoenolpyruvate/pyruvate domain"/>
    <property type="match status" value="1"/>
</dbReference>
<comment type="cofactor">
    <cofactor evidence="1">
        <name>Mg(2+)</name>
        <dbReference type="ChEBI" id="CHEBI:18420"/>
    </cofactor>
</comment>
<dbReference type="Gene3D" id="3.20.20.60">
    <property type="entry name" value="Phosphoenolpyruvate-binding domains"/>
    <property type="match status" value="1"/>
</dbReference>
<evidence type="ECO:0000313" key="6">
    <source>
        <dbReference type="Proteomes" id="UP000252139"/>
    </source>
</evidence>
<dbReference type="InterPro" id="IPR010530">
    <property type="entry name" value="B12D"/>
</dbReference>
<dbReference type="Pfam" id="PF03328">
    <property type="entry name" value="HpcH_HpaI"/>
    <property type="match status" value="1"/>
</dbReference>
<proteinExistence type="predicted"/>
<organism evidence="5 6">
    <name type="scientific">Rhizopus azygosporus</name>
    <name type="common">Rhizopus microsporus var. azygosporus</name>
    <dbReference type="NCBI Taxonomy" id="86630"/>
    <lineage>
        <taxon>Eukaryota</taxon>
        <taxon>Fungi</taxon>
        <taxon>Fungi incertae sedis</taxon>
        <taxon>Mucoromycota</taxon>
        <taxon>Mucoromycotina</taxon>
        <taxon>Mucoromycetes</taxon>
        <taxon>Mucorales</taxon>
        <taxon>Mucorineae</taxon>
        <taxon>Rhizopodaceae</taxon>
        <taxon>Rhizopus</taxon>
    </lineage>
</organism>
<sequence>MSSLGAFLKKSKKPEIYPLIGILSCALGGAAYVGVHAAKAPDVAWNHKTNPYPWQDIKDGEQVKLVALNQKYNNRWERTKWQLSTTAAAATTTTASEKVIRPRRALFYVPGSDEKKIYKSISVNADCIAYDLEDSVSPNKKGAARHLVIDALEASEHGKAEKAVRMNAVGSGHELDDLNVILHSKRLQAIIIPKVQGAKDIQFVSRMIDSVAIESQRERIRLIASIESALGFMNIKEIVTADPRLDALIFAAEDYCADVGLTRTPSRKEMLFARQYLVNAAAAYGLQAIDLVCVDYQNKDVLIEECKEGREFGFTGKQAIHPDQIDIIQSLFLPDPKDLERAVRILEGYEHYSQKGIGAFNLDGKMIDMPVVKWAEKVVARAKAGGMDTSSFESKKDAEKDKK</sequence>
<dbReference type="InterPro" id="IPR040442">
    <property type="entry name" value="Pyrv_kinase-like_dom_sf"/>
</dbReference>
<keyword evidence="6" id="KW-1185">Reference proteome</keyword>
<dbReference type="GO" id="GO:0006107">
    <property type="term" value="P:oxaloacetate metabolic process"/>
    <property type="evidence" value="ECO:0007669"/>
    <property type="project" value="TreeGrafter"/>
</dbReference>
<dbReference type="Proteomes" id="UP000252139">
    <property type="component" value="Unassembled WGS sequence"/>
</dbReference>
<dbReference type="AlphaFoldDB" id="A0A367IZY8"/>
<dbReference type="EMBL" id="PJQL01002726">
    <property type="protein sequence ID" value="RCH83246.1"/>
    <property type="molecule type" value="Genomic_DNA"/>
</dbReference>
<dbReference type="PANTHER" id="PTHR32308:SF0">
    <property type="entry name" value="HPCH_HPAI ALDOLASE_CITRATE LYASE DOMAIN-CONTAINING PROTEIN"/>
    <property type="match status" value="1"/>
</dbReference>
<evidence type="ECO:0000259" key="4">
    <source>
        <dbReference type="Pfam" id="PF03328"/>
    </source>
</evidence>
<dbReference type="InterPro" id="IPR015813">
    <property type="entry name" value="Pyrv/PenolPyrv_kinase-like_dom"/>
</dbReference>
<evidence type="ECO:0000256" key="3">
    <source>
        <dbReference type="ARBA" id="ARBA00022842"/>
    </source>
</evidence>
<comment type="caution">
    <text evidence="5">The sequence shown here is derived from an EMBL/GenBank/DDBJ whole genome shotgun (WGS) entry which is preliminary data.</text>
</comment>
<protein>
    <recommendedName>
        <fullName evidence="4">HpcH/HpaI aldolase/citrate lyase domain-containing protein</fullName>
    </recommendedName>
</protein>
<evidence type="ECO:0000256" key="2">
    <source>
        <dbReference type="ARBA" id="ARBA00022723"/>
    </source>
</evidence>
<dbReference type="OrthoDB" id="1773at2759"/>
<dbReference type="InterPro" id="IPR005000">
    <property type="entry name" value="Aldolase/citrate-lyase_domain"/>
</dbReference>
<evidence type="ECO:0000256" key="1">
    <source>
        <dbReference type="ARBA" id="ARBA00001946"/>
    </source>
</evidence>
<keyword evidence="2" id="KW-0479">Metal-binding</keyword>
<keyword evidence="3" id="KW-0460">Magnesium</keyword>
<dbReference type="GO" id="GO:0000287">
    <property type="term" value="F:magnesium ion binding"/>
    <property type="evidence" value="ECO:0007669"/>
    <property type="project" value="TreeGrafter"/>
</dbReference>
<gene>
    <name evidence="5" type="ORF">CU097_005641</name>
</gene>
<accession>A0A367IZY8</accession>
<dbReference type="PANTHER" id="PTHR32308">
    <property type="entry name" value="LYASE BETA SUBUNIT, PUTATIVE (AFU_ORTHOLOGUE AFUA_4G13030)-RELATED"/>
    <property type="match status" value="1"/>
</dbReference>
<dbReference type="GO" id="GO:0003824">
    <property type="term" value="F:catalytic activity"/>
    <property type="evidence" value="ECO:0007669"/>
    <property type="project" value="InterPro"/>
</dbReference>
<name>A0A367IZY8_RHIAZ</name>
<evidence type="ECO:0000313" key="5">
    <source>
        <dbReference type="EMBL" id="RCH83246.1"/>
    </source>
</evidence>
<dbReference type="Pfam" id="PF06522">
    <property type="entry name" value="B12D"/>
    <property type="match status" value="1"/>
</dbReference>
<feature type="domain" description="HpcH/HpaI aldolase/citrate lyase" evidence="4">
    <location>
        <begin position="104"/>
        <end position="322"/>
    </location>
</feature>